<proteinExistence type="predicted"/>
<evidence type="ECO:0000313" key="3">
    <source>
        <dbReference type="EMBL" id="KIK60304.1"/>
    </source>
</evidence>
<evidence type="ECO:0000256" key="2">
    <source>
        <dbReference type="SAM" id="SignalP"/>
    </source>
</evidence>
<organism evidence="3 4">
    <name type="scientific">Collybiopsis luxurians FD-317 M1</name>
    <dbReference type="NCBI Taxonomy" id="944289"/>
    <lineage>
        <taxon>Eukaryota</taxon>
        <taxon>Fungi</taxon>
        <taxon>Dikarya</taxon>
        <taxon>Basidiomycota</taxon>
        <taxon>Agaricomycotina</taxon>
        <taxon>Agaricomycetes</taxon>
        <taxon>Agaricomycetidae</taxon>
        <taxon>Agaricales</taxon>
        <taxon>Marasmiineae</taxon>
        <taxon>Omphalotaceae</taxon>
        <taxon>Collybiopsis</taxon>
        <taxon>Collybiopsis luxurians</taxon>
    </lineage>
</organism>
<dbReference type="HOGENOM" id="CLU_2960994_0_0_1"/>
<protein>
    <submittedName>
        <fullName evidence="3">Uncharacterized protein</fullName>
    </submittedName>
</protein>
<feature type="signal peptide" evidence="2">
    <location>
        <begin position="1"/>
        <end position="20"/>
    </location>
</feature>
<name>A0A0D0CCS0_9AGAR</name>
<feature type="compositionally biased region" description="Polar residues" evidence="1">
    <location>
        <begin position="48"/>
        <end position="59"/>
    </location>
</feature>
<feature type="chain" id="PRO_5002207845" evidence="2">
    <location>
        <begin position="21"/>
        <end position="59"/>
    </location>
</feature>
<accession>A0A0D0CCS0</accession>
<reference evidence="3 4" key="1">
    <citation type="submission" date="2014-04" db="EMBL/GenBank/DDBJ databases">
        <title>Evolutionary Origins and Diversification of the Mycorrhizal Mutualists.</title>
        <authorList>
            <consortium name="DOE Joint Genome Institute"/>
            <consortium name="Mycorrhizal Genomics Consortium"/>
            <person name="Kohler A."/>
            <person name="Kuo A."/>
            <person name="Nagy L.G."/>
            <person name="Floudas D."/>
            <person name="Copeland A."/>
            <person name="Barry K.W."/>
            <person name="Cichocki N."/>
            <person name="Veneault-Fourrey C."/>
            <person name="LaButti K."/>
            <person name="Lindquist E.A."/>
            <person name="Lipzen A."/>
            <person name="Lundell T."/>
            <person name="Morin E."/>
            <person name="Murat C."/>
            <person name="Riley R."/>
            <person name="Ohm R."/>
            <person name="Sun H."/>
            <person name="Tunlid A."/>
            <person name="Henrissat B."/>
            <person name="Grigoriev I.V."/>
            <person name="Hibbett D.S."/>
            <person name="Martin F."/>
        </authorList>
    </citation>
    <scope>NUCLEOTIDE SEQUENCE [LARGE SCALE GENOMIC DNA]</scope>
    <source>
        <strain evidence="3 4">FD-317 M1</strain>
    </source>
</reference>
<dbReference type="Proteomes" id="UP000053593">
    <property type="component" value="Unassembled WGS sequence"/>
</dbReference>
<gene>
    <name evidence="3" type="ORF">GYMLUDRAFT_43601</name>
</gene>
<keyword evidence="4" id="KW-1185">Reference proteome</keyword>
<sequence length="59" mass="6077">MVRFYSIIVVVLSVVVSSIAAPVGREITTIPGETATPMATGVQDRETTTISGTAAVPTN</sequence>
<evidence type="ECO:0000313" key="4">
    <source>
        <dbReference type="Proteomes" id="UP000053593"/>
    </source>
</evidence>
<feature type="region of interest" description="Disordered" evidence="1">
    <location>
        <begin position="35"/>
        <end position="59"/>
    </location>
</feature>
<evidence type="ECO:0000256" key="1">
    <source>
        <dbReference type="SAM" id="MobiDB-lite"/>
    </source>
</evidence>
<keyword evidence="2" id="KW-0732">Signal</keyword>
<dbReference type="AlphaFoldDB" id="A0A0D0CCS0"/>
<dbReference type="EMBL" id="KN834775">
    <property type="protein sequence ID" value="KIK60304.1"/>
    <property type="molecule type" value="Genomic_DNA"/>
</dbReference>